<dbReference type="SMART" id="SM00563">
    <property type="entry name" value="PlsC"/>
    <property type="match status" value="1"/>
</dbReference>
<evidence type="ECO:0000256" key="1">
    <source>
        <dbReference type="ARBA" id="ARBA00005189"/>
    </source>
</evidence>
<dbReference type="Proteomes" id="UP001162881">
    <property type="component" value="Unassembled WGS sequence"/>
</dbReference>
<dbReference type="CDD" id="cd07989">
    <property type="entry name" value="LPLAT_AGPAT-like"/>
    <property type="match status" value="1"/>
</dbReference>
<dbReference type="Pfam" id="PF01553">
    <property type="entry name" value="Acyltransferase"/>
    <property type="match status" value="1"/>
</dbReference>
<name>A0ABT0BEK1_9SPHN</name>
<evidence type="ECO:0000256" key="2">
    <source>
        <dbReference type="ARBA" id="ARBA00022679"/>
    </source>
</evidence>
<feature type="transmembrane region" description="Helical" evidence="4">
    <location>
        <begin position="12"/>
        <end position="35"/>
    </location>
</feature>
<keyword evidence="3 6" id="KW-0012">Acyltransferase</keyword>
<keyword evidence="4" id="KW-1133">Transmembrane helix</keyword>
<protein>
    <submittedName>
        <fullName evidence="6">1-acyl-sn-glycerol-3-phosphate acyltransferase</fullName>
    </submittedName>
</protein>
<dbReference type="RefSeq" id="WP_244021359.1">
    <property type="nucleotide sequence ID" value="NZ_JALHLF010000048.1"/>
</dbReference>
<sequence length="230" mass="25414">MATRPVDVVRSLLFYAVFYPGSFVFVLLGLPVALIGGKALREMARTWSGFHRLCCRVLLGIKVRIEGEFPEDGVIVAMRHESFFEAIDMTMTMFWPVPFPKAELGRIPVWGWALQRYGAVMVERAGGAKTLRAMIANARGYAEQGRPLVIFPEGTRMKSGEQAELRSGFAGTYKMLQLPVVPVAVDSGRLYHRVWKKAGTLTYKVGARIPAGLPRAEIEARVTAAITVLG</sequence>
<evidence type="ECO:0000313" key="6">
    <source>
        <dbReference type="EMBL" id="MCJ2183501.1"/>
    </source>
</evidence>
<keyword evidence="2" id="KW-0808">Transferase</keyword>
<evidence type="ECO:0000256" key="4">
    <source>
        <dbReference type="SAM" id="Phobius"/>
    </source>
</evidence>
<evidence type="ECO:0000256" key="3">
    <source>
        <dbReference type="ARBA" id="ARBA00023315"/>
    </source>
</evidence>
<keyword evidence="4" id="KW-0812">Transmembrane</keyword>
<dbReference type="SUPFAM" id="SSF69593">
    <property type="entry name" value="Glycerol-3-phosphate (1)-acyltransferase"/>
    <property type="match status" value="1"/>
</dbReference>
<comment type="caution">
    <text evidence="6">The sequence shown here is derived from an EMBL/GenBank/DDBJ whole genome shotgun (WGS) entry which is preliminary data.</text>
</comment>
<evidence type="ECO:0000259" key="5">
    <source>
        <dbReference type="SMART" id="SM00563"/>
    </source>
</evidence>
<keyword evidence="4" id="KW-0472">Membrane</keyword>
<dbReference type="GO" id="GO:0016746">
    <property type="term" value="F:acyltransferase activity"/>
    <property type="evidence" value="ECO:0007669"/>
    <property type="project" value="UniProtKB-KW"/>
</dbReference>
<dbReference type="PANTHER" id="PTHR10434">
    <property type="entry name" value="1-ACYL-SN-GLYCEROL-3-PHOSPHATE ACYLTRANSFERASE"/>
    <property type="match status" value="1"/>
</dbReference>
<dbReference type="EMBL" id="JALHLF010000048">
    <property type="protein sequence ID" value="MCJ2183501.1"/>
    <property type="molecule type" value="Genomic_DNA"/>
</dbReference>
<keyword evidence="7" id="KW-1185">Reference proteome</keyword>
<comment type="pathway">
    <text evidence="1">Lipid metabolism.</text>
</comment>
<evidence type="ECO:0000313" key="7">
    <source>
        <dbReference type="Proteomes" id="UP001162881"/>
    </source>
</evidence>
<gene>
    <name evidence="6" type="ORF">MTR62_12485</name>
</gene>
<dbReference type="PANTHER" id="PTHR10434:SF11">
    <property type="entry name" value="1-ACYL-SN-GLYCEROL-3-PHOSPHATE ACYLTRANSFERASE"/>
    <property type="match status" value="1"/>
</dbReference>
<proteinExistence type="predicted"/>
<accession>A0ABT0BEK1</accession>
<organism evidence="6 7">
    <name type="scientific">Novosphingobium organovorum</name>
    <dbReference type="NCBI Taxonomy" id="2930092"/>
    <lineage>
        <taxon>Bacteria</taxon>
        <taxon>Pseudomonadati</taxon>
        <taxon>Pseudomonadota</taxon>
        <taxon>Alphaproteobacteria</taxon>
        <taxon>Sphingomonadales</taxon>
        <taxon>Sphingomonadaceae</taxon>
        <taxon>Novosphingobium</taxon>
    </lineage>
</organism>
<dbReference type="InterPro" id="IPR002123">
    <property type="entry name" value="Plipid/glycerol_acylTrfase"/>
</dbReference>
<reference evidence="6" key="1">
    <citation type="submission" date="2022-03" db="EMBL/GenBank/DDBJ databases">
        <title>Identification of a novel bacterium isolated from mangrove sediments.</title>
        <authorList>
            <person name="Pan X."/>
        </authorList>
    </citation>
    <scope>NUCLEOTIDE SEQUENCE</scope>
    <source>
        <strain evidence="6">B1949</strain>
    </source>
</reference>
<feature type="domain" description="Phospholipid/glycerol acyltransferase" evidence="5">
    <location>
        <begin position="74"/>
        <end position="188"/>
    </location>
</feature>